<dbReference type="PROSITE" id="PS50111">
    <property type="entry name" value="CHEMOTAXIS_TRANSDUC_2"/>
    <property type="match status" value="1"/>
</dbReference>
<dbReference type="GO" id="GO:0006935">
    <property type="term" value="P:chemotaxis"/>
    <property type="evidence" value="ECO:0007669"/>
    <property type="project" value="InterPro"/>
</dbReference>
<dbReference type="KEGG" id="nao:Y958_14200"/>
<dbReference type="InterPro" id="IPR000727">
    <property type="entry name" value="T_SNARE_dom"/>
</dbReference>
<dbReference type="SUPFAM" id="SSF58104">
    <property type="entry name" value="Methyl-accepting chemotaxis protein (MCP) signaling domain"/>
    <property type="match status" value="1"/>
</dbReference>
<dbReference type="GO" id="GO:0004888">
    <property type="term" value="F:transmembrane signaling receptor activity"/>
    <property type="evidence" value="ECO:0007669"/>
    <property type="project" value="InterPro"/>
</dbReference>
<evidence type="ECO:0000256" key="5">
    <source>
        <dbReference type="PROSITE-ProRule" id="PRU00284"/>
    </source>
</evidence>
<keyword evidence="2" id="KW-1003">Cell membrane</keyword>
<evidence type="ECO:0000256" key="2">
    <source>
        <dbReference type="ARBA" id="ARBA00022519"/>
    </source>
</evidence>
<organism evidence="10 11">
    <name type="scientific">Nitrospirillum viridazoti CBAmc</name>
    <dbReference type="NCBI Taxonomy" id="1441467"/>
    <lineage>
        <taxon>Bacteria</taxon>
        <taxon>Pseudomonadati</taxon>
        <taxon>Pseudomonadota</taxon>
        <taxon>Alphaproteobacteria</taxon>
        <taxon>Rhodospirillales</taxon>
        <taxon>Azospirillaceae</taxon>
        <taxon>Nitrospirillum</taxon>
        <taxon>Nitrospirillum viridazoti</taxon>
    </lineage>
</organism>
<evidence type="ECO:0000259" key="7">
    <source>
        <dbReference type="PROSITE" id="PS50111"/>
    </source>
</evidence>
<name>A0A248JTS8_9PROT</name>
<dbReference type="InterPro" id="IPR003660">
    <property type="entry name" value="HAMP_dom"/>
</dbReference>
<comment type="similarity">
    <text evidence="4">Belongs to the methyl-accepting chemotaxis (MCP) protein family.</text>
</comment>
<dbReference type="Gene3D" id="1.10.287.950">
    <property type="entry name" value="Methyl-accepting chemotaxis protein"/>
    <property type="match status" value="1"/>
</dbReference>
<evidence type="ECO:0000256" key="1">
    <source>
        <dbReference type="ARBA" id="ARBA00004429"/>
    </source>
</evidence>
<dbReference type="PROSITE" id="PS50192">
    <property type="entry name" value="T_SNARE"/>
    <property type="match status" value="1"/>
</dbReference>
<gene>
    <name evidence="10" type="ORF">Y958_14200</name>
</gene>
<dbReference type="Proteomes" id="UP000197153">
    <property type="component" value="Chromosome 2"/>
</dbReference>
<feature type="transmembrane region" description="Helical" evidence="6">
    <location>
        <begin position="212"/>
        <end position="235"/>
    </location>
</feature>
<evidence type="ECO:0000256" key="3">
    <source>
        <dbReference type="ARBA" id="ARBA00023224"/>
    </source>
</evidence>
<evidence type="ECO:0000313" key="11">
    <source>
        <dbReference type="Proteomes" id="UP000197153"/>
    </source>
</evidence>
<evidence type="ECO:0000256" key="4">
    <source>
        <dbReference type="ARBA" id="ARBA00029447"/>
    </source>
</evidence>
<keyword evidence="2" id="KW-0997">Cell inner membrane</keyword>
<dbReference type="AlphaFoldDB" id="A0A248JTS8"/>
<keyword evidence="6" id="KW-0472">Membrane</keyword>
<dbReference type="CDD" id="cd06225">
    <property type="entry name" value="HAMP"/>
    <property type="match status" value="1"/>
</dbReference>
<dbReference type="GO" id="GO:0007165">
    <property type="term" value="P:signal transduction"/>
    <property type="evidence" value="ECO:0007669"/>
    <property type="project" value="UniProtKB-KW"/>
</dbReference>
<evidence type="ECO:0008006" key="12">
    <source>
        <dbReference type="Google" id="ProtNLM"/>
    </source>
</evidence>
<keyword evidence="6" id="KW-1133">Transmembrane helix</keyword>
<evidence type="ECO:0000259" key="9">
    <source>
        <dbReference type="PROSITE" id="PS50885"/>
    </source>
</evidence>
<keyword evidence="11" id="KW-1185">Reference proteome</keyword>
<dbReference type="Pfam" id="PF00672">
    <property type="entry name" value="HAMP"/>
    <property type="match status" value="1"/>
</dbReference>
<dbReference type="Pfam" id="PF00015">
    <property type="entry name" value="MCPsignal"/>
    <property type="match status" value="1"/>
</dbReference>
<dbReference type="GO" id="GO:0005886">
    <property type="term" value="C:plasma membrane"/>
    <property type="evidence" value="ECO:0007669"/>
    <property type="project" value="UniProtKB-SubCell"/>
</dbReference>
<reference evidence="10 11" key="1">
    <citation type="submission" date="2017-06" db="EMBL/GenBank/DDBJ databases">
        <title>Complete genome sequence of Nitrospirillum amazonense strain CBAmC, an endophytic nitrogen-fixing and plant growth-promoting bacterium, isolated from sugarcane.</title>
        <authorList>
            <person name="Schwab S."/>
            <person name="dos Santos Teixeira K.R."/>
            <person name="Simoes Araujo J.L."/>
            <person name="Soares Vidal M."/>
            <person name="Borges de Freitas H.R."/>
            <person name="Rivello Crivelaro A.L."/>
            <person name="Bueno de Camargo Nunes A."/>
            <person name="dos Santos C.M."/>
            <person name="Palmeira da Silva Rosa D."/>
            <person name="da Silva Padilha D."/>
            <person name="da Silva E."/>
            <person name="Araujo Terra L."/>
            <person name="Soares Mendes V."/>
            <person name="Farinelli L."/>
            <person name="Magalhaes Cruz L."/>
            <person name="Baldani J.I."/>
        </authorList>
    </citation>
    <scope>NUCLEOTIDE SEQUENCE [LARGE SCALE GENOMIC DNA]</scope>
    <source>
        <strain evidence="10 11">CBAmC</strain>
    </source>
</reference>
<dbReference type="InterPro" id="IPR004089">
    <property type="entry name" value="MCPsignal_dom"/>
</dbReference>
<protein>
    <recommendedName>
        <fullName evidence="12">Chemotaxis protein</fullName>
    </recommendedName>
</protein>
<proteinExistence type="inferred from homology"/>
<feature type="domain" description="T-SNARE coiled-coil homology" evidence="8">
    <location>
        <begin position="492"/>
        <end position="544"/>
    </location>
</feature>
<dbReference type="SMART" id="SM00304">
    <property type="entry name" value="HAMP"/>
    <property type="match status" value="1"/>
</dbReference>
<accession>A0A248JTS8</accession>
<dbReference type="Gene3D" id="6.10.340.10">
    <property type="match status" value="1"/>
</dbReference>
<evidence type="ECO:0000313" key="10">
    <source>
        <dbReference type="EMBL" id="ASG22127.1"/>
    </source>
</evidence>
<evidence type="ECO:0000256" key="6">
    <source>
        <dbReference type="SAM" id="Phobius"/>
    </source>
</evidence>
<feature type="domain" description="HAMP" evidence="9">
    <location>
        <begin position="237"/>
        <end position="290"/>
    </location>
</feature>
<dbReference type="PANTHER" id="PTHR32089:SF112">
    <property type="entry name" value="LYSOZYME-LIKE PROTEIN-RELATED"/>
    <property type="match status" value="1"/>
</dbReference>
<sequence length="586" mass="61515">MENAGSKGAPVRGSPFRISGVMAMRWISDLALTRKMAIPLGMLLIVVCGLILYAGAAMTTLNRQADQLVDVLALRRQTVMQLGNAMNEGTIAEKNLLLERNAEARAGFDKQRHDYFAQAVDLANLRLAQVDTTADRQLTEDMVKAVKRRAEVSDIVAPMGLRQELDQAYDFSAKEGRTARKAAAAAIALQVKMTDGELASGKAAAAEQGRRAIMLLVVASAIGLGAAVTVLWLIVQRLVARPLVRMARSMERLAGGDQDITVEGTDRKDEVGSLARSLEVFKQNAQRAEILALEQVAAQEQRMRRTQMVERLIMDFDHAVAVVLDNVSTSADRLHGAAGTMNSMANETREQATVSSAAAEQTSANVQTVAAATEEMTSSIAEIGRQVVRSSQVASRAVDDARTTNQTMQGLAEAATRIGTVVQMIQDIAGQTNLLALNATIEAARAGEAGKGFAVVAGEVKSLANQTAKATEEISGQIAAIQTATGGAVNAIQAIAATIGDISEITTTIASAVEQQNATTTEISRSVAQAAVGTQEVTSSVVHVTRAAGQAGAAAGEVLSAAGSLSGQAATLKREIEAFLTGIRAA</sequence>
<dbReference type="PANTHER" id="PTHR32089">
    <property type="entry name" value="METHYL-ACCEPTING CHEMOTAXIS PROTEIN MCPB"/>
    <property type="match status" value="1"/>
</dbReference>
<keyword evidence="6" id="KW-0812">Transmembrane</keyword>
<comment type="subcellular location">
    <subcellularLocation>
        <location evidence="1">Cell inner membrane</location>
        <topology evidence="1">Multi-pass membrane protein</topology>
    </subcellularLocation>
</comment>
<dbReference type="SMART" id="SM00283">
    <property type="entry name" value="MA"/>
    <property type="match status" value="1"/>
</dbReference>
<feature type="transmembrane region" description="Helical" evidence="6">
    <location>
        <begin position="36"/>
        <end position="56"/>
    </location>
</feature>
<keyword evidence="3 5" id="KW-0807">Transducer</keyword>
<evidence type="ECO:0000259" key="8">
    <source>
        <dbReference type="PROSITE" id="PS50192"/>
    </source>
</evidence>
<dbReference type="InterPro" id="IPR004090">
    <property type="entry name" value="Chemotax_Me-accpt_rcpt"/>
</dbReference>
<dbReference type="PRINTS" id="PR00260">
    <property type="entry name" value="CHEMTRNSDUCR"/>
</dbReference>
<feature type="domain" description="Methyl-accepting transducer" evidence="7">
    <location>
        <begin position="330"/>
        <end position="566"/>
    </location>
</feature>
<dbReference type="EMBL" id="CP022111">
    <property type="protein sequence ID" value="ASG22127.1"/>
    <property type="molecule type" value="Genomic_DNA"/>
</dbReference>
<dbReference type="PROSITE" id="PS50885">
    <property type="entry name" value="HAMP"/>
    <property type="match status" value="1"/>
</dbReference>